<protein>
    <submittedName>
        <fullName evidence="2">Phospholipase C 2</fullName>
        <ecNumber evidence="2">3.1.4.3</ecNumber>
    </submittedName>
</protein>
<comment type="caution">
    <text evidence="2">The sequence shown here is derived from an EMBL/GenBank/DDBJ whole genome shotgun (WGS) entry which is preliminary data.</text>
</comment>
<accession>A0A1J5PJ78</accession>
<name>A0A1J5PJ78_9ZZZZ</name>
<dbReference type="PANTHER" id="PTHR31956">
    <property type="entry name" value="NON-SPECIFIC PHOSPHOLIPASE C4-RELATED"/>
    <property type="match status" value="1"/>
</dbReference>
<dbReference type="GO" id="GO:0034480">
    <property type="term" value="F:phosphatidylcholine phospholipase C activity"/>
    <property type="evidence" value="ECO:0007669"/>
    <property type="project" value="UniProtKB-EC"/>
</dbReference>
<dbReference type="InterPro" id="IPR017850">
    <property type="entry name" value="Alkaline_phosphatase_core_sf"/>
</dbReference>
<dbReference type="InterPro" id="IPR007312">
    <property type="entry name" value="Phosphoesterase"/>
</dbReference>
<dbReference type="EMBL" id="MLJW01003814">
    <property type="protein sequence ID" value="OIQ71250.1"/>
    <property type="molecule type" value="Genomic_DNA"/>
</dbReference>
<dbReference type="EC" id="3.1.4.3" evidence="2"/>
<dbReference type="PANTHER" id="PTHR31956:SF1">
    <property type="entry name" value="NON-SPECIFIC PHOSPHOLIPASE C1"/>
    <property type="match status" value="1"/>
</dbReference>
<keyword evidence="1 2" id="KW-0378">Hydrolase</keyword>
<evidence type="ECO:0000313" key="2">
    <source>
        <dbReference type="EMBL" id="OIQ71250.1"/>
    </source>
</evidence>
<dbReference type="Gene3D" id="3.40.720.10">
    <property type="entry name" value="Alkaline Phosphatase, subunit A"/>
    <property type="match status" value="2"/>
</dbReference>
<proteinExistence type="predicted"/>
<organism evidence="2">
    <name type="scientific">mine drainage metagenome</name>
    <dbReference type="NCBI Taxonomy" id="410659"/>
    <lineage>
        <taxon>unclassified sequences</taxon>
        <taxon>metagenomes</taxon>
        <taxon>ecological metagenomes</taxon>
    </lineage>
</organism>
<evidence type="ECO:0000256" key="1">
    <source>
        <dbReference type="ARBA" id="ARBA00022801"/>
    </source>
</evidence>
<gene>
    <name evidence="2" type="primary">plcB_3</name>
    <name evidence="2" type="ORF">GALL_471360</name>
</gene>
<dbReference type="CDD" id="cd16013">
    <property type="entry name" value="AcpA"/>
    <property type="match status" value="1"/>
</dbReference>
<reference evidence="2" key="1">
    <citation type="submission" date="2016-10" db="EMBL/GenBank/DDBJ databases">
        <title>Sequence of Gallionella enrichment culture.</title>
        <authorList>
            <person name="Poehlein A."/>
            <person name="Muehling M."/>
            <person name="Daniel R."/>
        </authorList>
    </citation>
    <scope>NUCLEOTIDE SEQUENCE</scope>
</reference>
<dbReference type="AlphaFoldDB" id="A0A1J5PJ78"/>
<dbReference type="SUPFAM" id="SSF53649">
    <property type="entry name" value="Alkaline phosphatase-like"/>
    <property type="match status" value="1"/>
</dbReference>
<sequence>MFRLLVSILISLSSMGNQAKAADPAPELAKINHIIVIYLENHSFDNLYGLFPGANGLAQSKDSPLQVDMEGNPYAVLPAAKDARFSVDLHNRPFQIEKYVSASEKTGDLIHRFYQNQEQIDGGRNDRFAAISDAASLVMGYYDGSRLPLWQYAKKYSLADNFYQGAFGGSFLNHFWLVCACTPQFPDAPEDLQARLDAHGKLIRDGEVTPDGYAVNTLQPATHPYKFGTVSANRLPLQLAPTIGDKLSEKGIGWVWYAGGWNDAASGHPGKTFQYHHQPFSYFRNFAAGSPGRLQHLKDEVDFIGAIDNGKLPSVAFYKPPGELNEHPGYADILSGDQHASDIIRHIENSSIWKDSVIIVTYDENGGFWDHTAPPVKDRWGPGLRVPTIIISPFAKRGFVDHTEYDTTSILKFIETRFGLEPLGSRDAGASNLSNSLEFK</sequence>
<dbReference type="Pfam" id="PF04185">
    <property type="entry name" value="Phosphoesterase"/>
    <property type="match status" value="1"/>
</dbReference>